<accession>A0ACB8G8P3</accession>
<reference evidence="1" key="1">
    <citation type="submission" date="2021-08" db="EMBL/GenBank/DDBJ databases">
        <title>The first chromosome-level gecko genome reveals the dynamic sex chromosomes of Neotropical dwarf geckos (Sphaerodactylidae: Sphaerodactylus).</title>
        <authorList>
            <person name="Pinto B.J."/>
            <person name="Keating S.E."/>
            <person name="Gamble T."/>
        </authorList>
    </citation>
    <scope>NUCLEOTIDE SEQUENCE</scope>
    <source>
        <strain evidence="1">TG3544</strain>
    </source>
</reference>
<evidence type="ECO:0000313" key="1">
    <source>
        <dbReference type="EMBL" id="KAH8015651.1"/>
    </source>
</evidence>
<name>A0ACB8G8P3_9SAUR</name>
<evidence type="ECO:0000313" key="2">
    <source>
        <dbReference type="Proteomes" id="UP000827872"/>
    </source>
</evidence>
<gene>
    <name evidence="1" type="ORF">K3G42_006692</name>
</gene>
<dbReference type="EMBL" id="CM037614">
    <property type="protein sequence ID" value="KAH8015651.1"/>
    <property type="molecule type" value="Genomic_DNA"/>
</dbReference>
<comment type="caution">
    <text evidence="1">The sequence shown here is derived from an EMBL/GenBank/DDBJ whole genome shotgun (WGS) entry which is preliminary data.</text>
</comment>
<sequence>MNNAVPYKLLLNSKRLAGRRCLCLRLGPGFSMQHVAPMGTTAKEEMAQFWDKNTRSNRPLSPHISIYRWSLPMMMSITHRGTGVAMSLGVSLFGLSALVFPGHFPDSLEFIKSLHLPAALIYSGKFALAFPLTYHTWNGLRHLFSFLLAAGRLPDLGAHPGRESEKVVIRKSLQKIESSAVFFIYPLARTCSCSAIGNLG</sequence>
<proteinExistence type="predicted"/>
<dbReference type="Proteomes" id="UP000827872">
    <property type="component" value="Linkage Group LG01"/>
</dbReference>
<protein>
    <submittedName>
        <fullName evidence="1">Uncharacterized protein</fullName>
    </submittedName>
</protein>
<organism evidence="1 2">
    <name type="scientific">Sphaerodactylus townsendi</name>
    <dbReference type="NCBI Taxonomy" id="933632"/>
    <lineage>
        <taxon>Eukaryota</taxon>
        <taxon>Metazoa</taxon>
        <taxon>Chordata</taxon>
        <taxon>Craniata</taxon>
        <taxon>Vertebrata</taxon>
        <taxon>Euteleostomi</taxon>
        <taxon>Lepidosauria</taxon>
        <taxon>Squamata</taxon>
        <taxon>Bifurcata</taxon>
        <taxon>Gekkota</taxon>
        <taxon>Sphaerodactylidae</taxon>
        <taxon>Sphaerodactylus</taxon>
    </lineage>
</organism>
<keyword evidence="2" id="KW-1185">Reference proteome</keyword>